<dbReference type="CDD" id="cd06532">
    <property type="entry name" value="Glyco_transf_25"/>
    <property type="match status" value="1"/>
</dbReference>
<evidence type="ECO:0000313" key="2">
    <source>
        <dbReference type="EMBL" id="SEJ03472.1"/>
    </source>
</evidence>
<protein>
    <submittedName>
        <fullName evidence="2">Glycosyl transferase, family 25</fullName>
    </submittedName>
</protein>
<keyword evidence="2" id="KW-0808">Transferase</keyword>
<name>A0A1H6VTE6_9GAMM</name>
<dbReference type="AlphaFoldDB" id="A0A1H6VTE6"/>
<feature type="domain" description="Glycosyl transferase family 25" evidence="1">
    <location>
        <begin position="7"/>
        <end position="176"/>
    </location>
</feature>
<sequence length="262" mass="29721">MKERCIPIYLVSLESDLERRERLAARFPEHYGGMIHVNAVNGRELSARQYYEKNLRYVASTGKIMSPSELGCTLSHIRALELFVASGEPRALILEDDVLGDDASIRRIDDIASGLAENSLLICGGQDGLKKRKYLLGKPALDRDVFRLTLFSHKYVFRACCYVVTQTTAKIVLQKHSSEVVLADNWGYFFPEKEVSIYFSNLLKHPVDLSDSHIEKDRARVRGKRFSGDGFSSSTLDNVVARAKRKTLAAFWRMMGNRRLVD</sequence>
<accession>A0A1H6VTE6</accession>
<dbReference type="STRING" id="170623.SAMN04244579_02874"/>
<dbReference type="Proteomes" id="UP000199005">
    <property type="component" value="Unassembled WGS sequence"/>
</dbReference>
<reference evidence="2 3" key="1">
    <citation type="submission" date="2016-10" db="EMBL/GenBank/DDBJ databases">
        <authorList>
            <person name="de Groot N.N."/>
        </authorList>
    </citation>
    <scope>NUCLEOTIDE SEQUENCE [LARGE SCALE GENOMIC DNA]</scope>
    <source>
        <strain evidence="2 3">DSM 1041</strain>
    </source>
</reference>
<dbReference type="Pfam" id="PF01755">
    <property type="entry name" value="Glyco_transf_25"/>
    <property type="match status" value="1"/>
</dbReference>
<dbReference type="InterPro" id="IPR002654">
    <property type="entry name" value="Glyco_trans_25"/>
</dbReference>
<dbReference type="GO" id="GO:0016740">
    <property type="term" value="F:transferase activity"/>
    <property type="evidence" value="ECO:0007669"/>
    <property type="project" value="UniProtKB-KW"/>
</dbReference>
<dbReference type="EMBL" id="FNYO01000033">
    <property type="protein sequence ID" value="SEJ03472.1"/>
    <property type="molecule type" value="Genomic_DNA"/>
</dbReference>
<organism evidence="2 3">
    <name type="scientific">Azotobacter beijerinckii</name>
    <dbReference type="NCBI Taxonomy" id="170623"/>
    <lineage>
        <taxon>Bacteria</taxon>
        <taxon>Pseudomonadati</taxon>
        <taxon>Pseudomonadota</taxon>
        <taxon>Gammaproteobacteria</taxon>
        <taxon>Pseudomonadales</taxon>
        <taxon>Pseudomonadaceae</taxon>
        <taxon>Azotobacter</taxon>
    </lineage>
</organism>
<evidence type="ECO:0000259" key="1">
    <source>
        <dbReference type="Pfam" id="PF01755"/>
    </source>
</evidence>
<proteinExistence type="predicted"/>
<gene>
    <name evidence="2" type="ORF">SAMN04244579_02874</name>
</gene>
<evidence type="ECO:0000313" key="3">
    <source>
        <dbReference type="Proteomes" id="UP000199005"/>
    </source>
</evidence>
<dbReference type="RefSeq" id="WP_090900503.1">
    <property type="nucleotide sequence ID" value="NZ_FNYO01000033.1"/>
</dbReference>